<dbReference type="Proteomes" id="UP000002030">
    <property type="component" value="Chromosome"/>
</dbReference>
<evidence type="ECO:0000256" key="6">
    <source>
        <dbReference type="RuleBase" id="RU364089"/>
    </source>
</evidence>
<dbReference type="PANTHER" id="PTHR12994">
    <property type="entry name" value="SECERNIN"/>
    <property type="match status" value="1"/>
</dbReference>
<evidence type="ECO:0000256" key="5">
    <source>
        <dbReference type="ARBA" id="ARBA00022997"/>
    </source>
</evidence>
<dbReference type="HOGENOM" id="CLU_014823_0_2_0"/>
<keyword evidence="3 6" id="KW-0645">Protease</keyword>
<dbReference type="Pfam" id="PF03577">
    <property type="entry name" value="Peptidase_C69"/>
    <property type="match status" value="1"/>
</dbReference>
<evidence type="ECO:0000256" key="3">
    <source>
        <dbReference type="ARBA" id="ARBA00022670"/>
    </source>
</evidence>
<evidence type="ECO:0000313" key="7">
    <source>
        <dbReference type="EMBL" id="ACZ19677.1"/>
    </source>
</evidence>
<dbReference type="GO" id="GO:0006508">
    <property type="term" value="P:proteolysis"/>
    <property type="evidence" value="ECO:0007669"/>
    <property type="project" value="UniProtKB-KW"/>
</dbReference>
<dbReference type="STRING" id="525903.Taci_1447"/>
<dbReference type="AlphaFoldDB" id="D1B6N6"/>
<dbReference type="PATRIC" id="fig|525903.6.peg.1447"/>
<comment type="catalytic activity">
    <reaction evidence="1">
        <text>an L-aminoacyl-L-amino acid + H2O = 2 an L-alpha-amino acid</text>
        <dbReference type="Rhea" id="RHEA:48940"/>
        <dbReference type="ChEBI" id="CHEBI:15377"/>
        <dbReference type="ChEBI" id="CHEBI:59869"/>
        <dbReference type="ChEBI" id="CHEBI:77460"/>
        <dbReference type="EC" id="3.4.13.19"/>
    </reaction>
</comment>
<evidence type="ECO:0000256" key="1">
    <source>
        <dbReference type="ARBA" id="ARBA00001670"/>
    </source>
</evidence>
<dbReference type="InterPro" id="IPR005322">
    <property type="entry name" value="Peptidase_C69"/>
</dbReference>
<gene>
    <name evidence="7" type="ordered locus">Taci_1447</name>
</gene>
<evidence type="ECO:0000313" key="8">
    <source>
        <dbReference type="Proteomes" id="UP000002030"/>
    </source>
</evidence>
<name>D1B6N6_THEAS</name>
<dbReference type="EMBL" id="CP001818">
    <property type="protein sequence ID" value="ACZ19677.1"/>
    <property type="molecule type" value="Genomic_DNA"/>
</dbReference>
<dbReference type="KEGG" id="tai:Taci_1447"/>
<dbReference type="RefSeq" id="WP_012870188.1">
    <property type="nucleotide sequence ID" value="NC_013522.1"/>
</dbReference>
<reference evidence="7 8" key="1">
    <citation type="journal article" date="2009" name="Stand. Genomic Sci.">
        <title>Complete genome sequence of Thermanaerovibrio acidaminovorans type strain (Su883).</title>
        <authorList>
            <person name="Chovatia M."/>
            <person name="Sikorski J."/>
            <person name="Schroder M."/>
            <person name="Lapidus A."/>
            <person name="Nolan M."/>
            <person name="Tice H."/>
            <person name="Glavina Del Rio T."/>
            <person name="Copeland A."/>
            <person name="Cheng J.F."/>
            <person name="Lucas S."/>
            <person name="Chen F."/>
            <person name="Bruce D."/>
            <person name="Goodwin L."/>
            <person name="Pitluck S."/>
            <person name="Ivanova N."/>
            <person name="Mavromatis K."/>
            <person name="Ovchinnikova G."/>
            <person name="Pati A."/>
            <person name="Chen A."/>
            <person name="Palaniappan K."/>
            <person name="Land M."/>
            <person name="Hauser L."/>
            <person name="Chang Y.J."/>
            <person name="Jeffries C.D."/>
            <person name="Chain P."/>
            <person name="Saunders E."/>
            <person name="Detter J.C."/>
            <person name="Brettin T."/>
            <person name="Rohde M."/>
            <person name="Goker M."/>
            <person name="Spring S."/>
            <person name="Bristow J."/>
            <person name="Markowitz V."/>
            <person name="Hugenholtz P."/>
            <person name="Kyrpides N.C."/>
            <person name="Klenk H.P."/>
            <person name="Eisen J.A."/>
        </authorList>
    </citation>
    <scope>NUCLEOTIDE SEQUENCE [LARGE SCALE GENOMIC DNA]</scope>
    <source>
        <strain evidence="8">ATCC 49978 / DSM 6589 / Su883</strain>
    </source>
</reference>
<dbReference type="OrthoDB" id="9764088at2"/>
<dbReference type="NCBIfam" id="NF033678">
    <property type="entry name" value="C69_fam_dipept"/>
    <property type="match status" value="1"/>
</dbReference>
<dbReference type="GO" id="GO:0070004">
    <property type="term" value="F:cysteine-type exopeptidase activity"/>
    <property type="evidence" value="ECO:0007669"/>
    <property type="project" value="InterPro"/>
</dbReference>
<dbReference type="eggNOG" id="COG4690">
    <property type="taxonomic scope" value="Bacteria"/>
</dbReference>
<protein>
    <recommendedName>
        <fullName evidence="6">Dipeptidase</fullName>
        <ecNumber evidence="6">3.4.-.-</ecNumber>
    </recommendedName>
</protein>
<dbReference type="InterPro" id="IPR047804">
    <property type="entry name" value="C69_dipept_A-like"/>
</dbReference>
<dbReference type="PANTHER" id="PTHR12994:SF17">
    <property type="entry name" value="LD30995P"/>
    <property type="match status" value="1"/>
</dbReference>
<proteinExistence type="inferred from homology"/>
<evidence type="ECO:0000256" key="2">
    <source>
        <dbReference type="ARBA" id="ARBA00007225"/>
    </source>
</evidence>
<dbReference type="GO" id="GO:0016805">
    <property type="term" value="F:dipeptidase activity"/>
    <property type="evidence" value="ECO:0007669"/>
    <property type="project" value="UniProtKB-KW"/>
</dbReference>
<evidence type="ECO:0000256" key="4">
    <source>
        <dbReference type="ARBA" id="ARBA00022801"/>
    </source>
</evidence>
<sequence length="529" mass="58587">MRSGLRRGLSGARVVLGVLVAVLWCLPALGCTSVFVGKGASATGHVMIARNEDYRGGWAKHFRVVPSRPVAKGEKQVFWSGMELGYPEGMTRTYRYFSVPDWPYDPSVDPRDPSQEYTPMDEVGINEKGVAVSATESQEISPEAQKVTPLDGLIDESQIPSIILPRASTAREGVRIFGEAIEAFGSSEAGGFAVADPNEVWYVEFHGRVWAACRIPDDSYTVVPNQKVISNFNPYDGENFMGSPSLLELVKNSGLLPKEECTEEHVRAKGLDLAKAFGVLDWTYNGVRMWWGHRHFSPSKVQEPGRDSYPFLMTPDRKITKLDVMEFLRSDNYPGTDYENPVNGVNGKVRPVAVRRTVESHLVELGGVDGVSGDVGNVLWLSLGNPTGSVYMPFCQGLTRLPNSFTLGTDQPEAHSPYWSFYGASRKAQAHDDANGTDLEGAIKAYWRDYQVELIRSFEAFQAGARKLKGEELAPLLNHQAAVYSWRIVKAARGLQAELHRAISTNGEFRPVFKPDQVPRPEEVLGYPR</sequence>
<keyword evidence="5 6" id="KW-0224">Dipeptidase</keyword>
<dbReference type="EC" id="3.4.-.-" evidence="6"/>
<accession>D1B6N6</accession>
<dbReference type="Gene3D" id="3.60.60.10">
    <property type="entry name" value="Penicillin V Acylase, Chain A"/>
    <property type="match status" value="1"/>
</dbReference>
<dbReference type="EnsemblBacteria" id="ACZ19677">
    <property type="protein sequence ID" value="ACZ19677"/>
    <property type="gene ID" value="Taci_1447"/>
</dbReference>
<comment type="similarity">
    <text evidence="2 6">Belongs to the peptidase C69 family.</text>
</comment>
<keyword evidence="4 6" id="KW-0378">Hydrolase</keyword>
<keyword evidence="8" id="KW-1185">Reference proteome</keyword>
<dbReference type="MEROPS" id="C69.001"/>
<organism evidence="7 8">
    <name type="scientific">Thermanaerovibrio acidaminovorans (strain ATCC 49978 / DSM 6589 / Su883)</name>
    <name type="common">Selenomonas acidaminovorans</name>
    <dbReference type="NCBI Taxonomy" id="525903"/>
    <lineage>
        <taxon>Bacteria</taxon>
        <taxon>Thermotogati</taxon>
        <taxon>Synergistota</taxon>
        <taxon>Synergistia</taxon>
        <taxon>Synergistales</taxon>
        <taxon>Synergistaceae</taxon>
        <taxon>Thermanaerovibrio</taxon>
    </lineage>
</organism>